<evidence type="ECO:0000313" key="3">
    <source>
        <dbReference type="Proteomes" id="UP000507245"/>
    </source>
</evidence>
<evidence type="ECO:0008006" key="4">
    <source>
        <dbReference type="Google" id="ProtNLM"/>
    </source>
</evidence>
<keyword evidence="1" id="KW-0808">Transferase</keyword>
<keyword evidence="3" id="KW-1185">Reference proteome</keyword>
<accession>A0A6J5XZU0</accession>
<dbReference type="Proteomes" id="UP000507245">
    <property type="component" value="Unassembled WGS sequence"/>
</dbReference>
<dbReference type="Gene3D" id="3.30.559.10">
    <property type="entry name" value="Chloramphenicol acetyltransferase-like domain"/>
    <property type="match status" value="2"/>
</dbReference>
<dbReference type="AlphaFoldDB" id="A0A6J5XZU0"/>
<dbReference type="InterPro" id="IPR023213">
    <property type="entry name" value="CAT-like_dom_sf"/>
</dbReference>
<gene>
    <name evidence="2" type="ORF">ORAREDHAP_LOCUS44666</name>
</gene>
<dbReference type="GO" id="GO:0016740">
    <property type="term" value="F:transferase activity"/>
    <property type="evidence" value="ECO:0007669"/>
    <property type="project" value="UniProtKB-KW"/>
</dbReference>
<proteinExistence type="predicted"/>
<organism evidence="2 3">
    <name type="scientific">Prunus armeniaca</name>
    <name type="common">Apricot</name>
    <name type="synonym">Armeniaca vulgaris</name>
    <dbReference type="NCBI Taxonomy" id="36596"/>
    <lineage>
        <taxon>Eukaryota</taxon>
        <taxon>Viridiplantae</taxon>
        <taxon>Streptophyta</taxon>
        <taxon>Embryophyta</taxon>
        <taxon>Tracheophyta</taxon>
        <taxon>Spermatophyta</taxon>
        <taxon>Magnoliopsida</taxon>
        <taxon>eudicotyledons</taxon>
        <taxon>Gunneridae</taxon>
        <taxon>Pentapetalae</taxon>
        <taxon>rosids</taxon>
        <taxon>fabids</taxon>
        <taxon>Rosales</taxon>
        <taxon>Rosaceae</taxon>
        <taxon>Amygdaloideae</taxon>
        <taxon>Amygdaleae</taxon>
        <taxon>Prunus</taxon>
    </lineage>
</organism>
<dbReference type="OrthoDB" id="1862401at2759"/>
<evidence type="ECO:0000313" key="2">
    <source>
        <dbReference type="EMBL" id="CAB4317772.1"/>
    </source>
</evidence>
<name>A0A6J5XZU0_PRUAR</name>
<reference evidence="3" key="1">
    <citation type="journal article" date="2020" name="Genome Biol.">
        <title>Gamete binning: chromosome-level and haplotype-resolved genome assembly enabled by high-throughput single-cell sequencing of gamete genomes.</title>
        <authorList>
            <person name="Campoy J.A."/>
            <person name="Sun H."/>
            <person name="Goel M."/>
            <person name="Jiao W.-B."/>
            <person name="Folz-Donahue K."/>
            <person name="Wang N."/>
            <person name="Rubio M."/>
            <person name="Liu C."/>
            <person name="Kukat C."/>
            <person name="Ruiz D."/>
            <person name="Huettel B."/>
            <person name="Schneeberger K."/>
        </authorList>
    </citation>
    <scope>NUCLEOTIDE SEQUENCE [LARGE SCALE GENOMIC DNA]</scope>
    <source>
        <strain evidence="3">cv. Rojo Pasion</strain>
    </source>
</reference>
<protein>
    <recommendedName>
        <fullName evidence="4">Acetyltransferase</fullName>
    </recommendedName>
</protein>
<dbReference type="PANTHER" id="PTHR31896">
    <property type="entry name" value="FAMILY REGULATORY PROTEIN, PUTATIVE (AFU_ORTHOLOGUE AFUA_3G14730)-RELATED"/>
    <property type="match status" value="1"/>
</dbReference>
<dbReference type="EMBL" id="CAEKKB010000007">
    <property type="protein sequence ID" value="CAB4317772.1"/>
    <property type="molecule type" value="Genomic_DNA"/>
</dbReference>
<sequence>MAQIPQISTTIVRPTSHDHLKQRLIEVRTEQQLDTTPKSHSSQTLNIFYPLAGRLAAVESQDKAGTCFSINCNGDGALFVHAAADDVIVSNLFSMNGVLNYEGFPKPLLAVQVTELIDGIFVGCTMNHCVVDGSSFWHFFNTWSEISRSGSDENFQPPPIFDRQFLDGVFDLPVHIRFSYSKIPDKLNPPISLNYLQREIIYKISVGLRQKLKPPLPKEYLGNALQGVHVKSTAGELLQHELGWAALHINKTIASLTAEQEVLEDWAKTPTVSSKLRENIPTSTTSSTFSLLTGSSPQFNVHGNDFRWGRPVAVQSGSANKMNVCLLPETLHAMAEDAEFMEAVLA</sequence>
<evidence type="ECO:0000256" key="1">
    <source>
        <dbReference type="ARBA" id="ARBA00022679"/>
    </source>
</evidence>
<dbReference type="InterPro" id="IPR051283">
    <property type="entry name" value="Sec_Metabolite_Acyltrans"/>
</dbReference>
<dbReference type="Pfam" id="PF02458">
    <property type="entry name" value="Transferase"/>
    <property type="match status" value="2"/>
</dbReference>
<dbReference type="PANTHER" id="PTHR31896:SF39">
    <property type="entry name" value="PROTEIN ENHANCED PSEUDOMONAS SUSCEPTIBILITY 1-LIKE"/>
    <property type="match status" value="1"/>
</dbReference>